<keyword evidence="3" id="KW-1185">Reference proteome</keyword>
<evidence type="ECO:0000313" key="3">
    <source>
        <dbReference type="Proteomes" id="UP001439008"/>
    </source>
</evidence>
<reference evidence="2 3" key="1">
    <citation type="journal article" date="2024" name="BMC Biol.">
        <title>Comparative genomics of Ascetosporea gives new insight into the evolutionary basis for animal parasitism in Rhizaria.</title>
        <authorList>
            <person name="Hiltunen Thoren M."/>
            <person name="Onut-Brannstrom I."/>
            <person name="Alfjorden A."/>
            <person name="Peckova H."/>
            <person name="Swords F."/>
            <person name="Hooper C."/>
            <person name="Holzer A.S."/>
            <person name="Bass D."/>
            <person name="Burki F."/>
        </authorList>
    </citation>
    <scope>NUCLEOTIDE SEQUENCE [LARGE SCALE GENOMIC DNA]</scope>
    <source>
        <strain evidence="2">20-A016</strain>
    </source>
</reference>
<dbReference type="PANTHER" id="PTHR21432">
    <property type="entry name" value="ACETYL-COA HYDROLASE-RELATED"/>
    <property type="match status" value="1"/>
</dbReference>
<dbReference type="Gene3D" id="3.40.1080.10">
    <property type="entry name" value="Glutaconate Coenzyme A-transferase"/>
    <property type="match status" value="1"/>
</dbReference>
<evidence type="ECO:0000313" key="2">
    <source>
        <dbReference type="EMBL" id="MES1918243.1"/>
    </source>
</evidence>
<dbReference type="EMBL" id="JBDODL010000032">
    <property type="protein sequence ID" value="MES1918243.1"/>
    <property type="molecule type" value="Genomic_DNA"/>
</dbReference>
<dbReference type="SUPFAM" id="SSF100950">
    <property type="entry name" value="NagB/RpiA/CoA transferase-like"/>
    <property type="match status" value="1"/>
</dbReference>
<dbReference type="Gene3D" id="3.30.750.70">
    <property type="entry name" value="4-hydroxybutyrate coenzyme like domains"/>
    <property type="match status" value="1"/>
</dbReference>
<protein>
    <recommendedName>
        <fullName evidence="1">Acetyl-CoA hydrolase/transferase N-terminal domain-containing protein</fullName>
    </recommendedName>
</protein>
<comment type="caution">
    <text evidence="2">The sequence shown here is derived from an EMBL/GenBank/DDBJ whole genome shotgun (WGS) entry which is preliminary data.</text>
</comment>
<organism evidence="2 3">
    <name type="scientific">Bonamia ostreae</name>
    <dbReference type="NCBI Taxonomy" id="126728"/>
    <lineage>
        <taxon>Eukaryota</taxon>
        <taxon>Sar</taxon>
        <taxon>Rhizaria</taxon>
        <taxon>Endomyxa</taxon>
        <taxon>Ascetosporea</taxon>
        <taxon>Haplosporida</taxon>
        <taxon>Bonamia</taxon>
    </lineage>
</organism>
<dbReference type="InterPro" id="IPR003702">
    <property type="entry name" value="ActCoA_hydro_N"/>
</dbReference>
<accession>A0ABV2AEY2</accession>
<dbReference type="Pfam" id="PF02550">
    <property type="entry name" value="AcetylCoA_hydro"/>
    <property type="match status" value="1"/>
</dbReference>
<dbReference type="InterPro" id="IPR046433">
    <property type="entry name" value="ActCoA_hydro"/>
</dbReference>
<dbReference type="InterPro" id="IPR037171">
    <property type="entry name" value="NagB/RpiA_transferase-like"/>
</dbReference>
<dbReference type="Proteomes" id="UP001439008">
    <property type="component" value="Unassembled WGS sequence"/>
</dbReference>
<sequence length="267" mass="29385">MQAIRSKNRIFIHGAAATPIVLIKELAKKGIEDKLNDIKLYHIHTHGFLPVGAEYDGIFSDFSLFMGKNVRKAVNAGKADFIPVFLSQIPKLFTDNVIDLDAALIQVSPPDKHGFCSLGTSVDCTRAAIKNAKIIIAQINSFMPRTHGDGQVHVSHIDFAVEHNEKLFGWDDEPVEPNEIQKKIGERVADLIENDSAIQLGIGAIPNAVCASLANHKNLGIHSEMFMDGVVDWVYNGVVNISGNNVQNVKPIFSFAVGKKNLYRFLD</sequence>
<evidence type="ECO:0000259" key="1">
    <source>
        <dbReference type="Pfam" id="PF02550"/>
    </source>
</evidence>
<dbReference type="PANTHER" id="PTHR21432:SF20">
    <property type="entry name" value="ACETYL-COA HYDROLASE"/>
    <property type="match status" value="1"/>
</dbReference>
<feature type="domain" description="Acetyl-CoA hydrolase/transferase N-terminal" evidence="1">
    <location>
        <begin position="4"/>
        <end position="167"/>
    </location>
</feature>
<proteinExistence type="predicted"/>
<name>A0ABV2AEY2_9EUKA</name>
<gene>
    <name evidence="2" type="ORF">MHBO_000241</name>
</gene>